<reference evidence="5" key="1">
    <citation type="journal article" date="2020" name="MBio">
        <title>Horizontal gene transfer to a defensive symbiont with a reduced genome amongst a multipartite beetle microbiome.</title>
        <authorList>
            <person name="Waterworth S.C."/>
            <person name="Florez L.V."/>
            <person name="Rees E.R."/>
            <person name="Hertweck C."/>
            <person name="Kaltenpoth M."/>
            <person name="Kwan J.C."/>
        </authorList>
    </citation>
    <scope>NUCLEOTIDE SEQUENCE [LARGE SCALE GENOMIC DNA]</scope>
</reference>
<dbReference type="AlphaFoldDB" id="A0A7V8FDT0"/>
<accession>A0A7V8FDT0</accession>
<gene>
    <name evidence="4" type="ORF">GAK31_03410</name>
</gene>
<dbReference type="EMBL" id="WNDS01000005">
    <property type="protein sequence ID" value="KAF1013261.1"/>
    <property type="molecule type" value="Genomic_DNA"/>
</dbReference>
<sequence length="133" mass="14531">MRSDYLTCGDSGCSVPDTVVHAGSRLPSVPRQQAFARPQWQPGVWQWAVEATASTQAGVNDLATDSAPGYALLNLEAGRRWALPGGDLRAFARVDNVLDQRYIGSVIVNDGNGRYFEPGPDRRASVGLQWSWR</sequence>
<dbReference type="Gene3D" id="2.40.170.20">
    <property type="entry name" value="TonB-dependent receptor, beta-barrel domain"/>
    <property type="match status" value="1"/>
</dbReference>
<dbReference type="GO" id="GO:0009279">
    <property type="term" value="C:cell outer membrane"/>
    <property type="evidence" value="ECO:0007669"/>
    <property type="project" value="UniProtKB-SubCell"/>
</dbReference>
<evidence type="ECO:0000256" key="2">
    <source>
        <dbReference type="ARBA" id="ARBA00023136"/>
    </source>
</evidence>
<keyword evidence="3" id="KW-0998">Cell outer membrane</keyword>
<dbReference type="InterPro" id="IPR036942">
    <property type="entry name" value="Beta-barrel_TonB_sf"/>
</dbReference>
<dbReference type="SUPFAM" id="SSF56935">
    <property type="entry name" value="Porins"/>
    <property type="match status" value="1"/>
</dbReference>
<evidence type="ECO:0008006" key="6">
    <source>
        <dbReference type="Google" id="ProtNLM"/>
    </source>
</evidence>
<evidence type="ECO:0000313" key="5">
    <source>
        <dbReference type="Proteomes" id="UP000487117"/>
    </source>
</evidence>
<keyword evidence="2" id="KW-0472">Membrane</keyword>
<comment type="caution">
    <text evidence="4">The sequence shown here is derived from an EMBL/GenBank/DDBJ whole genome shotgun (WGS) entry which is preliminary data.</text>
</comment>
<proteinExistence type="predicted"/>
<protein>
    <recommendedName>
        <fullName evidence="6">TonB-dependent receptor</fullName>
    </recommendedName>
</protein>
<evidence type="ECO:0000256" key="1">
    <source>
        <dbReference type="ARBA" id="ARBA00004442"/>
    </source>
</evidence>
<name>A0A7V8FDT0_STEMA</name>
<evidence type="ECO:0000256" key="3">
    <source>
        <dbReference type="ARBA" id="ARBA00023237"/>
    </source>
</evidence>
<dbReference type="Proteomes" id="UP000487117">
    <property type="component" value="Unassembled WGS sequence"/>
</dbReference>
<comment type="subcellular location">
    <subcellularLocation>
        <location evidence="1">Cell outer membrane</location>
    </subcellularLocation>
</comment>
<evidence type="ECO:0000313" key="4">
    <source>
        <dbReference type="EMBL" id="KAF1013261.1"/>
    </source>
</evidence>
<organism evidence="4 5">
    <name type="scientific">Stenotrophomonas maltophilia</name>
    <name type="common">Pseudomonas maltophilia</name>
    <name type="synonym">Xanthomonas maltophilia</name>
    <dbReference type="NCBI Taxonomy" id="40324"/>
    <lineage>
        <taxon>Bacteria</taxon>
        <taxon>Pseudomonadati</taxon>
        <taxon>Pseudomonadota</taxon>
        <taxon>Gammaproteobacteria</taxon>
        <taxon>Lysobacterales</taxon>
        <taxon>Lysobacteraceae</taxon>
        <taxon>Stenotrophomonas</taxon>
        <taxon>Stenotrophomonas maltophilia group</taxon>
    </lineage>
</organism>